<dbReference type="InterPro" id="IPR013623">
    <property type="entry name" value="NADPH_Ox"/>
</dbReference>
<name>A0A833R377_9POAL</name>
<gene>
    <name evidence="3" type="ORF">FCM35_KLT02068</name>
</gene>
<organism evidence="3 4">
    <name type="scientific">Carex littledalei</name>
    <dbReference type="NCBI Taxonomy" id="544730"/>
    <lineage>
        <taxon>Eukaryota</taxon>
        <taxon>Viridiplantae</taxon>
        <taxon>Streptophyta</taxon>
        <taxon>Embryophyta</taxon>
        <taxon>Tracheophyta</taxon>
        <taxon>Spermatophyta</taxon>
        <taxon>Magnoliopsida</taxon>
        <taxon>Liliopsida</taxon>
        <taxon>Poales</taxon>
        <taxon>Cyperaceae</taxon>
        <taxon>Cyperoideae</taxon>
        <taxon>Cariceae</taxon>
        <taxon>Carex</taxon>
        <taxon>Carex subgen. Euthyceras</taxon>
    </lineage>
</organism>
<evidence type="ECO:0000256" key="1">
    <source>
        <dbReference type="SAM" id="MobiDB-lite"/>
    </source>
</evidence>
<protein>
    <submittedName>
        <fullName evidence="3">Respiratory burst oxidase</fullName>
    </submittedName>
</protein>
<dbReference type="AlphaFoldDB" id="A0A833R377"/>
<dbReference type="Pfam" id="PF08414">
    <property type="entry name" value="NADPH_Ox"/>
    <property type="match status" value="1"/>
</dbReference>
<feature type="domain" description="NADPH oxidase Respiratory burst" evidence="2">
    <location>
        <begin position="74"/>
        <end position="125"/>
    </location>
</feature>
<dbReference type="Gene3D" id="1.10.238.10">
    <property type="entry name" value="EF-hand"/>
    <property type="match status" value="1"/>
</dbReference>
<dbReference type="GO" id="GO:0004601">
    <property type="term" value="F:peroxidase activity"/>
    <property type="evidence" value="ECO:0007669"/>
    <property type="project" value="InterPro"/>
</dbReference>
<evidence type="ECO:0000313" key="3">
    <source>
        <dbReference type="EMBL" id="KAF3332491.1"/>
    </source>
</evidence>
<evidence type="ECO:0000259" key="2">
    <source>
        <dbReference type="Pfam" id="PF08414"/>
    </source>
</evidence>
<reference evidence="3" key="1">
    <citation type="submission" date="2020-01" db="EMBL/GenBank/DDBJ databases">
        <title>Genome sequence of Kobresia littledalei, the first chromosome-level genome in the family Cyperaceae.</title>
        <authorList>
            <person name="Qu G."/>
        </authorList>
    </citation>
    <scope>NUCLEOTIDE SEQUENCE</scope>
    <source>
        <strain evidence="3">C.B.Clarke</strain>
        <tissue evidence="3">Leaf</tissue>
    </source>
</reference>
<proteinExistence type="predicted"/>
<sequence>MALSAPVFVEVTLNLQDDNTIVLQSVEPTTAAAAGTEFKKPSRTHSHAGPAGANESGIESALAARAARRQRAQFDSTKSSAHKALRGLKFISGSHANSWAEVQRNFDRLANDGFISCTDFAQCIAQIDT</sequence>
<keyword evidence="4" id="KW-1185">Reference proteome</keyword>
<feature type="region of interest" description="Disordered" evidence="1">
    <location>
        <begin position="33"/>
        <end position="78"/>
    </location>
</feature>
<dbReference type="OrthoDB" id="1937454at2759"/>
<comment type="caution">
    <text evidence="3">The sequence shown here is derived from an EMBL/GenBank/DDBJ whole genome shotgun (WGS) entry which is preliminary data.</text>
</comment>
<accession>A0A833R377</accession>
<dbReference type="GO" id="GO:0050664">
    <property type="term" value="F:oxidoreductase activity, acting on NAD(P)H, oxygen as acceptor"/>
    <property type="evidence" value="ECO:0007669"/>
    <property type="project" value="InterPro"/>
</dbReference>
<evidence type="ECO:0000313" key="4">
    <source>
        <dbReference type="Proteomes" id="UP000623129"/>
    </source>
</evidence>
<dbReference type="EMBL" id="SWLB01000011">
    <property type="protein sequence ID" value="KAF3332491.1"/>
    <property type="molecule type" value="Genomic_DNA"/>
</dbReference>
<dbReference type="Proteomes" id="UP000623129">
    <property type="component" value="Unassembled WGS sequence"/>
</dbReference>